<accession>A0AA39LJH2</accession>
<proteinExistence type="predicted"/>
<dbReference type="SUPFAM" id="SSF52799">
    <property type="entry name" value="(Phosphotyrosine protein) phosphatases II"/>
    <property type="match status" value="1"/>
</dbReference>
<dbReference type="PROSITE" id="PS50055">
    <property type="entry name" value="TYR_PHOSPHATASE_PTP"/>
    <property type="match status" value="1"/>
</dbReference>
<evidence type="ECO:0000313" key="7">
    <source>
        <dbReference type="Proteomes" id="UP001175271"/>
    </source>
</evidence>
<dbReference type="InterPro" id="IPR000387">
    <property type="entry name" value="Tyr_Pase_dom"/>
</dbReference>
<protein>
    <recommendedName>
        <fullName evidence="8">Tyrosine specific protein phosphatases domain-containing protein</fullName>
    </recommendedName>
</protein>
<comment type="caution">
    <text evidence="6">The sequence shown here is derived from an EMBL/GenBank/DDBJ whole genome shotgun (WGS) entry which is preliminary data.</text>
</comment>
<dbReference type="InterPro" id="IPR029021">
    <property type="entry name" value="Prot-tyrosine_phosphatase-like"/>
</dbReference>
<evidence type="ECO:0000259" key="3">
    <source>
        <dbReference type="PROSITE" id="PS50054"/>
    </source>
</evidence>
<evidence type="ECO:0000313" key="6">
    <source>
        <dbReference type="EMBL" id="KAK0399587.1"/>
    </source>
</evidence>
<dbReference type="SMART" id="SM00404">
    <property type="entry name" value="PTPc_motif"/>
    <property type="match status" value="1"/>
</dbReference>
<dbReference type="Gene3D" id="3.90.190.10">
    <property type="entry name" value="Protein tyrosine phosphatase superfamily"/>
    <property type="match status" value="1"/>
</dbReference>
<feature type="domain" description="Tyrosine-protein phosphatase" evidence="4">
    <location>
        <begin position="122"/>
        <end position="208"/>
    </location>
</feature>
<organism evidence="6 7">
    <name type="scientific">Steinernema hermaphroditum</name>
    <dbReference type="NCBI Taxonomy" id="289476"/>
    <lineage>
        <taxon>Eukaryota</taxon>
        <taxon>Metazoa</taxon>
        <taxon>Ecdysozoa</taxon>
        <taxon>Nematoda</taxon>
        <taxon>Chromadorea</taxon>
        <taxon>Rhabditida</taxon>
        <taxon>Tylenchina</taxon>
        <taxon>Panagrolaimomorpha</taxon>
        <taxon>Strongyloidoidea</taxon>
        <taxon>Steinernematidae</taxon>
        <taxon>Steinernema</taxon>
    </lineage>
</organism>
<dbReference type="Proteomes" id="UP001175271">
    <property type="component" value="Unassembled WGS sequence"/>
</dbReference>
<dbReference type="InterPro" id="IPR003595">
    <property type="entry name" value="Tyr_Pase_cat"/>
</dbReference>
<dbReference type="PROSITE" id="PS50054">
    <property type="entry name" value="TYR_PHOSPHATASE_DUAL"/>
    <property type="match status" value="1"/>
</dbReference>
<feature type="domain" description="Tyrosine-protein phosphatase" evidence="3">
    <location>
        <begin position="53"/>
        <end position="215"/>
    </location>
</feature>
<dbReference type="FunFam" id="3.90.190.10:FF:000157">
    <property type="entry name" value="Protein-tyrosine phosphatase"/>
    <property type="match status" value="1"/>
</dbReference>
<dbReference type="InterPro" id="IPR000340">
    <property type="entry name" value="Dual-sp_phosphatase_cat-dom"/>
</dbReference>
<evidence type="ECO:0000259" key="4">
    <source>
        <dbReference type="PROSITE" id="PS50055"/>
    </source>
</evidence>
<dbReference type="PANTHER" id="PTHR23339">
    <property type="entry name" value="TYROSINE SPECIFIC PROTEIN PHOSPHATASE AND DUAL SPECIFICITY PROTEIN PHOSPHATASE"/>
    <property type="match status" value="1"/>
</dbReference>
<dbReference type="SMART" id="SM00195">
    <property type="entry name" value="DSPc"/>
    <property type="match status" value="1"/>
</dbReference>
<dbReference type="InterPro" id="IPR050561">
    <property type="entry name" value="PTP"/>
</dbReference>
<gene>
    <name evidence="6" type="ORF">QR680_003122</name>
</gene>
<evidence type="ECO:0000256" key="1">
    <source>
        <dbReference type="ARBA" id="ARBA00022801"/>
    </source>
</evidence>
<sequence>MSGVKPQYSFLRSKIVQSTPDSIQCKLYCKGRTCKYCNSEPWNEEQQAIKGLYSSWVTKDILAMSRPTTDLINKYDIVGQLKRNNIRSVINLQHVGEHASCGPPLHKSGFSYDPESLMSNGIYFYNFLWPDFGANMNSVLDNVKVVWFALQQGRIAVHCHAGLGRTGALIAAYLVWSEMQTAEAAVSRVRRARPNSIQSTGQIEMLMKFEEVIMHFGRAIPSYPMSFEQYLDLQRQYLPSGQQRIYAHIPKIIRVVCDYLLHFAFDTAQKFVRKRESSHDLIACTVGRLKIDWHAIPEIKRSASMGQIAKTVSTLSSNTVDLPMHAKCLGFVNIEHQFKMCTVDKVLETLHNFMLALKRCDSSGDALVDIIRNLTHNQNMEQLNDASHDQAWICSAVHLCNVFCCLIDENKFHEFEALMNSEHLPNSMDNTPTIFIEDVVRLLAYVLVPTVSELSGYFGAYAAIAKEKSFMKFITFENEMTVNERSLLMKDDSTLPIGKRDQKYMWWLSIDLDRRHTSNEVNIAAFKNCGTCGRPWFCGMFETSPAKTVPVTDPGPCFMRKRRGDAAQDDGFMGYLEDTTHVADFLRGKLELCTRQETHNAIRQLPSIKGTHLHKWSGFEGQHNVDVNVRSADIEYDGSKDLLLLLPLQKMTMGVL</sequence>
<keyword evidence="2" id="KW-0904">Protein phosphatase</keyword>
<evidence type="ECO:0000256" key="2">
    <source>
        <dbReference type="ARBA" id="ARBA00022912"/>
    </source>
</evidence>
<keyword evidence="1" id="KW-0378">Hydrolase</keyword>
<name>A0AA39LJH2_9BILA</name>
<evidence type="ECO:0000259" key="5">
    <source>
        <dbReference type="PROSITE" id="PS50056"/>
    </source>
</evidence>
<dbReference type="InterPro" id="IPR020422">
    <property type="entry name" value="TYR_PHOSPHATASE_DUAL_dom"/>
</dbReference>
<dbReference type="PROSITE" id="PS00383">
    <property type="entry name" value="TYR_PHOSPHATASE_1"/>
    <property type="match status" value="1"/>
</dbReference>
<reference evidence="6" key="1">
    <citation type="submission" date="2023-06" db="EMBL/GenBank/DDBJ databases">
        <title>Genomic analysis of the entomopathogenic nematode Steinernema hermaphroditum.</title>
        <authorList>
            <person name="Schwarz E.M."/>
            <person name="Heppert J.K."/>
            <person name="Baniya A."/>
            <person name="Schwartz H.T."/>
            <person name="Tan C.-H."/>
            <person name="Antoshechkin I."/>
            <person name="Sternberg P.W."/>
            <person name="Goodrich-Blair H."/>
            <person name="Dillman A.R."/>
        </authorList>
    </citation>
    <scope>NUCLEOTIDE SEQUENCE</scope>
    <source>
        <strain evidence="6">PS9179</strain>
        <tissue evidence="6">Whole animal</tissue>
    </source>
</reference>
<dbReference type="InterPro" id="IPR016130">
    <property type="entry name" value="Tyr_Pase_AS"/>
</dbReference>
<keyword evidence="7" id="KW-1185">Reference proteome</keyword>
<evidence type="ECO:0008006" key="8">
    <source>
        <dbReference type="Google" id="ProtNLM"/>
    </source>
</evidence>
<dbReference type="PROSITE" id="PS50056">
    <property type="entry name" value="TYR_PHOSPHATASE_2"/>
    <property type="match status" value="1"/>
</dbReference>
<dbReference type="AlphaFoldDB" id="A0AA39LJH2"/>
<dbReference type="EMBL" id="JAUCMV010000005">
    <property type="protein sequence ID" value="KAK0399587.1"/>
    <property type="molecule type" value="Genomic_DNA"/>
</dbReference>
<feature type="domain" description="Tyrosine specific protein phosphatases" evidence="5">
    <location>
        <begin position="137"/>
        <end position="204"/>
    </location>
</feature>
<dbReference type="InterPro" id="IPR000242">
    <property type="entry name" value="PTP_cat"/>
</dbReference>
<dbReference type="Pfam" id="PF00782">
    <property type="entry name" value="DSPc"/>
    <property type="match status" value="1"/>
</dbReference>
<dbReference type="GO" id="GO:0004725">
    <property type="term" value="F:protein tyrosine phosphatase activity"/>
    <property type="evidence" value="ECO:0007669"/>
    <property type="project" value="InterPro"/>
</dbReference>